<dbReference type="Proteomes" id="UP000499080">
    <property type="component" value="Unassembled WGS sequence"/>
</dbReference>
<organism evidence="1 2">
    <name type="scientific">Araneus ventricosus</name>
    <name type="common">Orbweaver spider</name>
    <name type="synonym">Epeira ventricosa</name>
    <dbReference type="NCBI Taxonomy" id="182803"/>
    <lineage>
        <taxon>Eukaryota</taxon>
        <taxon>Metazoa</taxon>
        <taxon>Ecdysozoa</taxon>
        <taxon>Arthropoda</taxon>
        <taxon>Chelicerata</taxon>
        <taxon>Arachnida</taxon>
        <taxon>Araneae</taxon>
        <taxon>Araneomorphae</taxon>
        <taxon>Entelegynae</taxon>
        <taxon>Araneoidea</taxon>
        <taxon>Araneidae</taxon>
        <taxon>Araneus</taxon>
    </lineage>
</organism>
<gene>
    <name evidence="1" type="ORF">AVEN_213069_1</name>
</gene>
<dbReference type="AlphaFoldDB" id="A0A4Y2KQ96"/>
<name>A0A4Y2KQ96_ARAVE</name>
<evidence type="ECO:0000313" key="2">
    <source>
        <dbReference type="Proteomes" id="UP000499080"/>
    </source>
</evidence>
<comment type="caution">
    <text evidence="1">The sequence shown here is derived from an EMBL/GenBank/DDBJ whole genome shotgun (WGS) entry which is preliminary data.</text>
</comment>
<reference evidence="1 2" key="1">
    <citation type="journal article" date="2019" name="Sci. Rep.">
        <title>Orb-weaving spider Araneus ventricosus genome elucidates the spidroin gene catalogue.</title>
        <authorList>
            <person name="Kono N."/>
            <person name="Nakamura H."/>
            <person name="Ohtoshi R."/>
            <person name="Moran D.A.P."/>
            <person name="Shinohara A."/>
            <person name="Yoshida Y."/>
            <person name="Fujiwara M."/>
            <person name="Mori M."/>
            <person name="Tomita M."/>
            <person name="Arakawa K."/>
        </authorList>
    </citation>
    <scope>NUCLEOTIDE SEQUENCE [LARGE SCALE GENOMIC DNA]</scope>
</reference>
<protein>
    <submittedName>
        <fullName evidence="1">Uncharacterized protein</fullName>
    </submittedName>
</protein>
<keyword evidence="2" id="KW-1185">Reference proteome</keyword>
<accession>A0A4Y2KQ96</accession>
<proteinExistence type="predicted"/>
<evidence type="ECO:0000313" key="1">
    <source>
        <dbReference type="EMBL" id="GBN03827.1"/>
    </source>
</evidence>
<dbReference type="EMBL" id="BGPR01004832">
    <property type="protein sequence ID" value="GBN03827.1"/>
    <property type="molecule type" value="Genomic_DNA"/>
</dbReference>
<sequence>MVRGYGIIFTVLHHILLLKCHKSSNILTVWLPLKLASEASITPVPLGRYATDIGFKEMSLIVNGRNCMKESKEMWIGYVLLTEMSAYESKVEEETNGDVVTCGFVCPIQEDSSNS</sequence>